<gene>
    <name evidence="1" type="ORF">SHI21_12785</name>
</gene>
<name>A0ABU5VVK8_9BACT</name>
<dbReference type="Proteomes" id="UP001302274">
    <property type="component" value="Unassembled WGS sequence"/>
</dbReference>
<dbReference type="RefSeq" id="WP_323576987.1">
    <property type="nucleotide sequence ID" value="NZ_JAYGJQ010000002.1"/>
</dbReference>
<keyword evidence="2" id="KW-1185">Reference proteome</keyword>
<evidence type="ECO:0000313" key="1">
    <source>
        <dbReference type="EMBL" id="MEA9357093.1"/>
    </source>
</evidence>
<protein>
    <submittedName>
        <fullName evidence="1">Uncharacterized protein</fullName>
    </submittedName>
</protein>
<comment type="caution">
    <text evidence="1">The sequence shown here is derived from an EMBL/GenBank/DDBJ whole genome shotgun (WGS) entry which is preliminary data.</text>
</comment>
<organism evidence="1 2">
    <name type="scientific">Bacteriovorax antarcticus</name>
    <dbReference type="NCBI Taxonomy" id="3088717"/>
    <lineage>
        <taxon>Bacteria</taxon>
        <taxon>Pseudomonadati</taxon>
        <taxon>Bdellovibrionota</taxon>
        <taxon>Bacteriovoracia</taxon>
        <taxon>Bacteriovoracales</taxon>
        <taxon>Bacteriovoracaceae</taxon>
        <taxon>Bacteriovorax</taxon>
    </lineage>
</organism>
<sequence length="187" mass="19961">MDDIFDDVDSILDGDVSSEEETTNFNESELHDIMSEIEDLEKEFEAEDVPMTLQEKIDAELAMELEEAASETSAVVEATPLAEVVETKAQVLAFEKVAPVAVATPSTNTSSGVSFAAHGQMSLNLDFMVGQETAKLTIDPVKGLVVTLSGVELCISEDSGCTVSMENGMKFTIPLTSSANSTKKKSA</sequence>
<proteinExistence type="predicted"/>
<dbReference type="EMBL" id="JAYGJQ010000002">
    <property type="protein sequence ID" value="MEA9357093.1"/>
    <property type="molecule type" value="Genomic_DNA"/>
</dbReference>
<accession>A0ABU5VVK8</accession>
<evidence type="ECO:0000313" key="2">
    <source>
        <dbReference type="Proteomes" id="UP001302274"/>
    </source>
</evidence>
<reference evidence="1 2" key="1">
    <citation type="submission" date="2023-11" db="EMBL/GenBank/DDBJ databases">
        <title>A Novel Polar Bacteriovorax (B. antarcticus) Isolated from the Biocrust in Antarctica.</title>
        <authorList>
            <person name="Mun W."/>
            <person name="Choi S.Y."/>
            <person name="Mitchell R.J."/>
        </authorList>
    </citation>
    <scope>NUCLEOTIDE SEQUENCE [LARGE SCALE GENOMIC DNA]</scope>
    <source>
        <strain evidence="1 2">PP10</strain>
    </source>
</reference>